<dbReference type="InterPro" id="IPR016024">
    <property type="entry name" value="ARM-type_fold"/>
</dbReference>
<dbReference type="GO" id="GO:0008540">
    <property type="term" value="C:proteasome regulatory particle, base subcomplex"/>
    <property type="evidence" value="ECO:0007669"/>
    <property type="project" value="TreeGrafter"/>
</dbReference>
<dbReference type="VEuPathDB" id="FungiDB:AMAG_10260"/>
<dbReference type="EMBL" id="GG745349">
    <property type="protein sequence ID" value="KNE65979.1"/>
    <property type="molecule type" value="Genomic_DNA"/>
</dbReference>
<evidence type="ECO:0000259" key="3">
    <source>
        <dbReference type="Pfam" id="PF18051"/>
    </source>
</evidence>
<dbReference type="Pfam" id="PF18051">
    <property type="entry name" value="RPN1_C"/>
    <property type="match status" value="1"/>
</dbReference>
<gene>
    <name evidence="4" type="ORF">AMAG_10260</name>
</gene>
<reference evidence="4 5" key="1">
    <citation type="submission" date="2009-11" db="EMBL/GenBank/DDBJ databases">
        <title>Annotation of Allomyces macrogynus ATCC 38327.</title>
        <authorList>
            <consortium name="The Broad Institute Genome Sequencing Platform"/>
            <person name="Russ C."/>
            <person name="Cuomo C."/>
            <person name="Burger G."/>
            <person name="Gray M.W."/>
            <person name="Holland P.W.H."/>
            <person name="King N."/>
            <person name="Lang F.B.F."/>
            <person name="Roger A.J."/>
            <person name="Ruiz-Trillo I."/>
            <person name="Young S.K."/>
            <person name="Zeng Q."/>
            <person name="Gargeya S."/>
            <person name="Fitzgerald M."/>
            <person name="Haas B."/>
            <person name="Abouelleil A."/>
            <person name="Alvarado L."/>
            <person name="Arachchi H.M."/>
            <person name="Berlin A."/>
            <person name="Chapman S.B."/>
            <person name="Gearin G."/>
            <person name="Goldberg J."/>
            <person name="Griggs A."/>
            <person name="Gujja S."/>
            <person name="Hansen M."/>
            <person name="Heiman D."/>
            <person name="Howarth C."/>
            <person name="Larimer J."/>
            <person name="Lui A."/>
            <person name="MacDonald P.J.P."/>
            <person name="McCowen C."/>
            <person name="Montmayeur A."/>
            <person name="Murphy C."/>
            <person name="Neiman D."/>
            <person name="Pearson M."/>
            <person name="Priest M."/>
            <person name="Roberts A."/>
            <person name="Saif S."/>
            <person name="Shea T."/>
            <person name="Sisk P."/>
            <person name="Stolte C."/>
            <person name="Sykes S."/>
            <person name="Wortman J."/>
            <person name="Nusbaum C."/>
            <person name="Birren B."/>
        </authorList>
    </citation>
    <scope>NUCLEOTIDE SEQUENCE [LARGE SCALE GENOMIC DNA]</scope>
    <source>
        <strain evidence="4 5">ATCC 38327</strain>
    </source>
</reference>
<dbReference type="InterPro" id="IPR002015">
    <property type="entry name" value="Proteasome/cyclosome_rpt"/>
</dbReference>
<name>A0A0L0SUH7_ALLM3</name>
<dbReference type="AlphaFoldDB" id="A0A0L0SUH7"/>
<dbReference type="OrthoDB" id="10252509at2759"/>
<protein>
    <recommendedName>
        <fullName evidence="3">26S proteasome non-ATPase regulatory subunit RPN1 C-terminal domain-containing protein</fullName>
    </recommendedName>
</protein>
<keyword evidence="5" id="KW-1185">Reference proteome</keyword>
<dbReference type="InterPro" id="IPR041433">
    <property type="entry name" value="RPN1_C"/>
</dbReference>
<dbReference type="eggNOG" id="KOG2005">
    <property type="taxonomic scope" value="Eukaryota"/>
</dbReference>
<dbReference type="InterPro" id="IPR011989">
    <property type="entry name" value="ARM-like"/>
</dbReference>
<dbReference type="GO" id="GO:0043161">
    <property type="term" value="P:proteasome-mediated ubiquitin-dependent protein catabolic process"/>
    <property type="evidence" value="ECO:0007669"/>
    <property type="project" value="TreeGrafter"/>
</dbReference>
<dbReference type="STRING" id="578462.A0A0L0SUH7"/>
<organism evidence="4 5">
    <name type="scientific">Allomyces macrogynus (strain ATCC 38327)</name>
    <name type="common">Allomyces javanicus var. macrogynus</name>
    <dbReference type="NCBI Taxonomy" id="578462"/>
    <lineage>
        <taxon>Eukaryota</taxon>
        <taxon>Fungi</taxon>
        <taxon>Fungi incertae sedis</taxon>
        <taxon>Blastocladiomycota</taxon>
        <taxon>Blastocladiomycetes</taxon>
        <taxon>Blastocladiales</taxon>
        <taxon>Blastocladiaceae</taxon>
        <taxon>Allomyces</taxon>
    </lineage>
</organism>
<dbReference type="GO" id="GO:0005634">
    <property type="term" value="C:nucleus"/>
    <property type="evidence" value="ECO:0007669"/>
    <property type="project" value="TreeGrafter"/>
</dbReference>
<reference evidence="5" key="2">
    <citation type="submission" date="2009-11" db="EMBL/GenBank/DDBJ databases">
        <title>The Genome Sequence of Allomyces macrogynus strain ATCC 38327.</title>
        <authorList>
            <consortium name="The Broad Institute Genome Sequencing Platform"/>
            <person name="Russ C."/>
            <person name="Cuomo C."/>
            <person name="Shea T."/>
            <person name="Young S.K."/>
            <person name="Zeng Q."/>
            <person name="Koehrsen M."/>
            <person name="Haas B."/>
            <person name="Borodovsky M."/>
            <person name="Guigo R."/>
            <person name="Alvarado L."/>
            <person name="Berlin A."/>
            <person name="Borenstein D."/>
            <person name="Chen Z."/>
            <person name="Engels R."/>
            <person name="Freedman E."/>
            <person name="Gellesch M."/>
            <person name="Goldberg J."/>
            <person name="Griggs A."/>
            <person name="Gujja S."/>
            <person name="Heiman D."/>
            <person name="Hepburn T."/>
            <person name="Howarth C."/>
            <person name="Jen D."/>
            <person name="Larson L."/>
            <person name="Lewis B."/>
            <person name="Mehta T."/>
            <person name="Park D."/>
            <person name="Pearson M."/>
            <person name="Roberts A."/>
            <person name="Saif S."/>
            <person name="Shenoy N."/>
            <person name="Sisk P."/>
            <person name="Stolte C."/>
            <person name="Sykes S."/>
            <person name="Walk T."/>
            <person name="White J."/>
            <person name="Yandava C."/>
            <person name="Burger G."/>
            <person name="Gray M.W."/>
            <person name="Holland P.W.H."/>
            <person name="King N."/>
            <person name="Lang F.B.F."/>
            <person name="Roger A.J."/>
            <person name="Ruiz-Trillo I."/>
            <person name="Lander E."/>
            <person name="Nusbaum C."/>
        </authorList>
    </citation>
    <scope>NUCLEOTIDE SEQUENCE [LARGE SCALE GENOMIC DNA]</scope>
    <source>
        <strain evidence="5">ATCC 38327</strain>
    </source>
</reference>
<dbReference type="Gene3D" id="1.25.10.10">
    <property type="entry name" value="Leucine-rich Repeat Variant"/>
    <property type="match status" value="1"/>
</dbReference>
<dbReference type="OMA" id="EEYLWIL"/>
<dbReference type="SUPFAM" id="SSF48371">
    <property type="entry name" value="ARM repeat"/>
    <property type="match status" value="1"/>
</dbReference>
<keyword evidence="1" id="KW-0677">Repeat</keyword>
<feature type="domain" description="26S proteasome non-ATPase regulatory subunit RPN1 C-terminal" evidence="3">
    <location>
        <begin position="362"/>
        <end position="414"/>
    </location>
</feature>
<dbReference type="PANTHER" id="PTHR10943:SF1">
    <property type="entry name" value="26S PROTEASOME NON-ATPASE REGULATORY SUBUNIT 2"/>
    <property type="match status" value="1"/>
</dbReference>
<evidence type="ECO:0000256" key="2">
    <source>
        <dbReference type="ARBA" id="ARBA00022942"/>
    </source>
</evidence>
<dbReference type="GO" id="GO:0034515">
    <property type="term" value="C:proteasome storage granule"/>
    <property type="evidence" value="ECO:0007669"/>
    <property type="project" value="TreeGrafter"/>
</dbReference>
<accession>A0A0L0SUH7</accession>
<dbReference type="Proteomes" id="UP000054350">
    <property type="component" value="Unassembled WGS sequence"/>
</dbReference>
<keyword evidence="2" id="KW-0647">Proteasome</keyword>
<proteinExistence type="predicted"/>
<dbReference type="Pfam" id="PF01851">
    <property type="entry name" value="PC_rep"/>
    <property type="match status" value="2"/>
</dbReference>
<sequence length="421" mass="45468">MALLSEHLTEGPLSVRLAAITGLGMAYAGSGRQEIADIIMPLLEDGGEVSCTAALALGMIMVGTCDGDLSSTILTLLMESPAVHAKSRFMGLGLALLYLGKQEACEATLETLKAIEAPISKSFQVLLEIAAYAGTGNVLKVQAMTRLCSDHLKENDEWQAYTVLGIALIAMGEDIGNEMALRTFNHFMHYGEPVVRKAVPLGIALLCASNPQVHVLDILSKYSHDHDQDVAINAIFAMGLVGAGTNNARLAQMLRQLASYYAKDPNCLFMVRIAQGLIHLGKGTMTINPYHTNRTLMSRVGVAGLLTVLVAMTDSKHLVLGKSHWLLYHLVSAMYPRFLITLDENLKTKSVSVRVGQAVDVVGQAGRPKTITGFQTHNTPVLMAYGERAELATDEYVPLAPVIEGLVIVKKNPELMETDKE</sequence>
<evidence type="ECO:0000256" key="1">
    <source>
        <dbReference type="ARBA" id="ARBA00022737"/>
    </source>
</evidence>
<evidence type="ECO:0000313" key="5">
    <source>
        <dbReference type="Proteomes" id="UP000054350"/>
    </source>
</evidence>
<evidence type="ECO:0000313" key="4">
    <source>
        <dbReference type="EMBL" id="KNE65979.1"/>
    </source>
</evidence>
<dbReference type="PANTHER" id="PTHR10943">
    <property type="entry name" value="26S PROTEASOME NON-ATPASE REGULATORY SUBUNIT"/>
    <property type="match status" value="1"/>
</dbReference>